<evidence type="ECO:0000256" key="5">
    <source>
        <dbReference type="ARBA" id="ARBA00023231"/>
    </source>
</evidence>
<evidence type="ECO:0000256" key="3">
    <source>
        <dbReference type="ARBA" id="ARBA00011002"/>
    </source>
</evidence>
<dbReference type="CDD" id="cd01966">
    <property type="entry name" value="Nitrogenase_NifN_1"/>
    <property type="match status" value="1"/>
</dbReference>
<evidence type="ECO:0000259" key="7">
    <source>
        <dbReference type="Pfam" id="PF00148"/>
    </source>
</evidence>
<dbReference type="PROSITE" id="PS00699">
    <property type="entry name" value="NITROGENASE_1_1"/>
    <property type="match status" value="1"/>
</dbReference>
<dbReference type="InterPro" id="IPR050152">
    <property type="entry name" value="ChlB/BchB/BchZ"/>
</dbReference>
<evidence type="ECO:0000313" key="8">
    <source>
        <dbReference type="EMBL" id="SCC20653.1"/>
    </source>
</evidence>
<dbReference type="EMBL" id="FMBC01000012">
    <property type="protein sequence ID" value="SCC20653.1"/>
    <property type="molecule type" value="Genomic_DNA"/>
</dbReference>
<dbReference type="Pfam" id="PF00148">
    <property type="entry name" value="Oxidored_nitro"/>
    <property type="match status" value="1"/>
</dbReference>
<evidence type="ECO:0000256" key="4">
    <source>
        <dbReference type="ARBA" id="ARBA00013282"/>
    </source>
</evidence>
<dbReference type="RefSeq" id="WP_090135054.1">
    <property type="nucleotide sequence ID" value="NZ_FMBC01000012.1"/>
</dbReference>
<comment type="pathway">
    <text evidence="2">Cofactor biosynthesis; Fe-Mo cofactor biosynthesis.</text>
</comment>
<dbReference type="PANTHER" id="PTHR33712:SF7">
    <property type="entry name" value="LIGHT-INDEPENDENT PROTOCHLOROPHYLLIDE REDUCTASE SUBUNIT B"/>
    <property type="match status" value="1"/>
</dbReference>
<dbReference type="GO" id="GO:0065003">
    <property type="term" value="P:protein-containing complex assembly"/>
    <property type="evidence" value="ECO:0007669"/>
    <property type="project" value="InterPro"/>
</dbReference>
<dbReference type="NCBIfam" id="TIGR01285">
    <property type="entry name" value="nifN"/>
    <property type="match status" value="1"/>
</dbReference>
<proteinExistence type="inferred from homology"/>
<evidence type="ECO:0000256" key="2">
    <source>
        <dbReference type="ARBA" id="ARBA00005155"/>
    </source>
</evidence>
<comment type="similarity">
    <text evidence="3 6">Belongs to the NifD/NifK/NifE/NifN family.</text>
</comment>
<dbReference type="UniPathway" id="UPA00782"/>
<protein>
    <recommendedName>
        <fullName evidence="4">Nitrogenase iron-molybdenum cofactor biosynthesis protein NifN</fullName>
    </recommendedName>
</protein>
<dbReference type="InterPro" id="IPR005975">
    <property type="entry name" value="Nase_Mo-Fe_CF"/>
</dbReference>
<evidence type="ECO:0000256" key="6">
    <source>
        <dbReference type="RuleBase" id="RU004021"/>
    </source>
</evidence>
<dbReference type="AlphaFoldDB" id="A0A1C4CNN8"/>
<dbReference type="Proteomes" id="UP000198515">
    <property type="component" value="Unassembled WGS sequence"/>
</dbReference>
<organism evidence="8 9">
    <name type="scientific">Kosakonia oryziphila</name>
    <dbReference type="NCBI Taxonomy" id="1005667"/>
    <lineage>
        <taxon>Bacteria</taxon>
        <taxon>Pseudomonadati</taxon>
        <taxon>Pseudomonadota</taxon>
        <taxon>Gammaproteobacteria</taxon>
        <taxon>Enterobacterales</taxon>
        <taxon>Enterobacteriaceae</taxon>
        <taxon>Kosakonia</taxon>
    </lineage>
</organism>
<name>A0A1C4CNN8_9ENTR</name>
<dbReference type="Gene3D" id="6.10.250.1090">
    <property type="match status" value="1"/>
</dbReference>
<dbReference type="OrthoDB" id="9800746at2"/>
<dbReference type="GO" id="GO:0016163">
    <property type="term" value="F:nitrogenase activity"/>
    <property type="evidence" value="ECO:0007669"/>
    <property type="project" value="InterPro"/>
</dbReference>
<dbReference type="SUPFAM" id="SSF53807">
    <property type="entry name" value="Helical backbone' metal receptor"/>
    <property type="match status" value="1"/>
</dbReference>
<evidence type="ECO:0000313" key="9">
    <source>
        <dbReference type="Proteomes" id="UP000198515"/>
    </source>
</evidence>
<reference evidence="9" key="1">
    <citation type="submission" date="2016-08" db="EMBL/GenBank/DDBJ databases">
        <authorList>
            <person name="Varghese N."/>
            <person name="Submissions Spin"/>
        </authorList>
    </citation>
    <scope>NUCLEOTIDE SEQUENCE [LARGE SCALE GENOMIC DNA]</scope>
    <source>
        <strain evidence="9">REICA_142</strain>
    </source>
</reference>
<comment type="function">
    <text evidence="1">This protein may play a role in the biosynthesis of the prosthetic group of nitrogenase (FeMo cofactor).</text>
</comment>
<dbReference type="InterPro" id="IPR000510">
    <property type="entry name" value="Nase/OxRdtase_comp1"/>
</dbReference>
<dbReference type="InterPro" id="IPR000318">
    <property type="entry name" value="Nase_comp1_CS"/>
</dbReference>
<evidence type="ECO:0000256" key="1">
    <source>
        <dbReference type="ARBA" id="ARBA00003171"/>
    </source>
</evidence>
<gene>
    <name evidence="8" type="ORF">GA0061070_101234</name>
</gene>
<sequence length="461" mass="50362">MAEIIRSKKPLAVSPVKSGQPLGAILASMGFEQSIPLVHGAQGCSAFAKVFFIQHFHDPIPLQSTAMDPTSTIMGADENIFTALNVLCSRNNPKAIVLLSTGLSEAQGSDISRVVRQFRDEFPRHKGVALLTVNTPDFYGSLENGYSAVLESMVEQWVPEKPQPGVRNRRVNLLLSHLLTPGDVELLRSYVEAFGLQPVIVPDLSQSLDGHLASGDFSPITQGGSSLRLIEQMGQSLGTFAIGVSLSRAAQLLAQRSHAEVVTLPHLMTMSQCDTFIHQLKRLSGRDVPAWIERQRGQLQDAMIDCHMWLQGVPVALAAEGDLLAAWCDFARDMGMVPGPVVAPVSQKGLQDLPVEKVIIGDLEDMQDLLCETPASLLVSNSHAADLAGQFGIPLVRAGFPLFDRLGEFRRVRQGYAGMRDTLFELANAQRDRHHHLAAYHSPLRQRFYEPASSEGDYATC</sequence>
<dbReference type="PANTHER" id="PTHR33712">
    <property type="entry name" value="LIGHT-INDEPENDENT PROTOCHLOROPHYLLIDE REDUCTASE SUBUNIT B"/>
    <property type="match status" value="1"/>
</dbReference>
<feature type="domain" description="Nitrogenase/oxidoreductase component 1" evidence="7">
    <location>
        <begin position="20"/>
        <end position="429"/>
    </location>
</feature>
<accession>A0A1C4CNN8</accession>
<dbReference type="Gene3D" id="3.40.50.1980">
    <property type="entry name" value="Nitrogenase molybdenum iron protein domain"/>
    <property type="match status" value="3"/>
</dbReference>
<keyword evidence="5 6" id="KW-0535">Nitrogen fixation</keyword>
<keyword evidence="9" id="KW-1185">Reference proteome</keyword>